<dbReference type="EMBL" id="LUGG01000044">
    <property type="protein sequence ID" value="OBZ65475.1"/>
    <property type="molecule type" value="Genomic_DNA"/>
</dbReference>
<evidence type="ECO:0000313" key="2">
    <source>
        <dbReference type="Proteomes" id="UP000092993"/>
    </source>
</evidence>
<dbReference type="AlphaFoldDB" id="A0A1C7LL39"/>
<dbReference type="OrthoDB" id="2753093at2759"/>
<gene>
    <name evidence="1" type="ORF">A0H81_14599</name>
</gene>
<name>A0A1C7LL39_GRIFR</name>
<keyword evidence="2" id="KW-1185">Reference proteome</keyword>
<evidence type="ECO:0000313" key="1">
    <source>
        <dbReference type="EMBL" id="OBZ65475.1"/>
    </source>
</evidence>
<proteinExistence type="predicted"/>
<sequence length="142" mass="15520">MTKDNADASMSTLVGLGISGMLKDDGTFFDGLGALPRRSQIDPPGLGLFLSENDGHWAWTHEVPEDMDDTRPGHIWQTDITFARRFDAQLRTMPGTSTPGPRVQPHQSAIVSHACQCTTTSSCHFPCPAPRCLRQAALRSSR</sequence>
<reference evidence="1 2" key="1">
    <citation type="submission" date="2016-03" db="EMBL/GenBank/DDBJ databases">
        <title>Whole genome sequencing of Grifola frondosa 9006-11.</title>
        <authorList>
            <person name="Min B."/>
            <person name="Park H."/>
            <person name="Kim J.-G."/>
            <person name="Cho H."/>
            <person name="Oh Y.-L."/>
            <person name="Kong W.-S."/>
            <person name="Choi I.-G."/>
        </authorList>
    </citation>
    <scope>NUCLEOTIDE SEQUENCE [LARGE SCALE GENOMIC DNA]</scope>
    <source>
        <strain evidence="1 2">9006-11</strain>
    </source>
</reference>
<organism evidence="1 2">
    <name type="scientific">Grifola frondosa</name>
    <name type="common">Maitake</name>
    <name type="synonym">Polyporus frondosus</name>
    <dbReference type="NCBI Taxonomy" id="5627"/>
    <lineage>
        <taxon>Eukaryota</taxon>
        <taxon>Fungi</taxon>
        <taxon>Dikarya</taxon>
        <taxon>Basidiomycota</taxon>
        <taxon>Agaricomycotina</taxon>
        <taxon>Agaricomycetes</taxon>
        <taxon>Polyporales</taxon>
        <taxon>Grifolaceae</taxon>
        <taxon>Grifola</taxon>
    </lineage>
</organism>
<protein>
    <submittedName>
        <fullName evidence="1">Uncharacterized protein</fullName>
    </submittedName>
</protein>
<comment type="caution">
    <text evidence="1">The sequence shown here is derived from an EMBL/GenBank/DDBJ whole genome shotgun (WGS) entry which is preliminary data.</text>
</comment>
<accession>A0A1C7LL39</accession>
<dbReference type="Proteomes" id="UP000092993">
    <property type="component" value="Unassembled WGS sequence"/>
</dbReference>